<dbReference type="STRING" id="40571.SAMN05660733_05747"/>
<proteinExistence type="predicted"/>
<feature type="region of interest" description="Disordered" evidence="1">
    <location>
        <begin position="1"/>
        <end position="69"/>
    </location>
</feature>
<sequence length="310" mass="32754">MTTKRKRNATDDDSDDEFQPDGSGDESSSSDSDDERSPKRRRLNDSDSASGSSDDDESIEDDMEEDEKLAAEEAAATLVDTSGRSRLVIPNPLFISQMRYLAGPAYVEFTDNAGQPTGRGGQHSTATLGPGAVVNINSNAQSTTSLPVLGVIRGKYPARGFKAGHLLNAMFGGSAGQPNITALTNNANGQQNTFDNRVKTAVEAVKKVYEGLNGLAIDVRALGYGIGVTVTVSDATWGPAVPENLIATDMNCHAVVVGAPDVDLLFARKYPNVQGRPDRWKTVLKDLKKLIADVAGLTAQANAAGAITNN</sequence>
<gene>
    <name evidence="2" type="ORF">SAMN05660733_05747</name>
</gene>
<protein>
    <submittedName>
        <fullName evidence="2">Uncharacterized protein</fullName>
    </submittedName>
</protein>
<dbReference type="RefSeq" id="WP_036016686.1">
    <property type="nucleotide sequence ID" value="NZ_FWYC01000013.1"/>
</dbReference>
<evidence type="ECO:0000313" key="2">
    <source>
        <dbReference type="EMBL" id="SMD19944.1"/>
    </source>
</evidence>
<evidence type="ECO:0000313" key="3">
    <source>
        <dbReference type="Proteomes" id="UP000192840"/>
    </source>
</evidence>
<accession>A0A1W2FDQ9</accession>
<name>A0A1W2FDQ9_9PSEU</name>
<organism evidence="2 3">
    <name type="scientific">Lentzea albidocapillata</name>
    <dbReference type="NCBI Taxonomy" id="40571"/>
    <lineage>
        <taxon>Bacteria</taxon>
        <taxon>Bacillati</taxon>
        <taxon>Actinomycetota</taxon>
        <taxon>Actinomycetes</taxon>
        <taxon>Pseudonocardiales</taxon>
        <taxon>Pseudonocardiaceae</taxon>
        <taxon>Lentzea</taxon>
    </lineage>
</organism>
<dbReference type="AlphaFoldDB" id="A0A1W2FDQ9"/>
<dbReference type="OrthoDB" id="9857973at2"/>
<keyword evidence="3" id="KW-1185">Reference proteome</keyword>
<reference evidence="3" key="1">
    <citation type="submission" date="2017-04" db="EMBL/GenBank/DDBJ databases">
        <authorList>
            <person name="Varghese N."/>
            <person name="Submissions S."/>
        </authorList>
    </citation>
    <scope>NUCLEOTIDE SEQUENCE [LARGE SCALE GENOMIC DNA]</scope>
    <source>
        <strain evidence="3">DSM 44073</strain>
    </source>
</reference>
<dbReference type="Proteomes" id="UP000192840">
    <property type="component" value="Unassembled WGS sequence"/>
</dbReference>
<feature type="compositionally biased region" description="Acidic residues" evidence="1">
    <location>
        <begin position="53"/>
        <end position="67"/>
    </location>
</feature>
<evidence type="ECO:0000256" key="1">
    <source>
        <dbReference type="SAM" id="MobiDB-lite"/>
    </source>
</evidence>
<dbReference type="EMBL" id="FWYC01000013">
    <property type="protein sequence ID" value="SMD19944.1"/>
    <property type="molecule type" value="Genomic_DNA"/>
</dbReference>
<feature type="compositionally biased region" description="Low complexity" evidence="1">
    <location>
        <begin position="21"/>
        <end position="30"/>
    </location>
</feature>